<comment type="caution">
    <text evidence="2">The sequence shown here is derived from an EMBL/GenBank/DDBJ whole genome shotgun (WGS) entry which is preliminary data.</text>
</comment>
<evidence type="ECO:0000313" key="3">
    <source>
        <dbReference type="Proteomes" id="UP001501867"/>
    </source>
</evidence>
<evidence type="ECO:0000313" key="2">
    <source>
        <dbReference type="EMBL" id="GAA0272669.1"/>
    </source>
</evidence>
<reference evidence="3" key="1">
    <citation type="journal article" date="2019" name="Int. J. Syst. Evol. Microbiol.">
        <title>The Global Catalogue of Microorganisms (GCM) 10K type strain sequencing project: providing services to taxonomists for standard genome sequencing and annotation.</title>
        <authorList>
            <consortium name="The Broad Institute Genomics Platform"/>
            <consortium name="The Broad Institute Genome Sequencing Center for Infectious Disease"/>
            <person name="Wu L."/>
            <person name="Ma J."/>
        </authorList>
    </citation>
    <scope>NUCLEOTIDE SEQUENCE [LARGE SCALE GENOMIC DNA]</scope>
    <source>
        <strain evidence="3">JCM 4505</strain>
    </source>
</reference>
<dbReference type="Proteomes" id="UP001501867">
    <property type="component" value="Unassembled WGS sequence"/>
</dbReference>
<dbReference type="InterPro" id="IPR018724">
    <property type="entry name" value="2OG-Fe_dioxygenase"/>
</dbReference>
<dbReference type="Pfam" id="PF10014">
    <property type="entry name" value="2OG-Fe_Oxy_2"/>
    <property type="match status" value="1"/>
</dbReference>
<feature type="region of interest" description="Disordered" evidence="1">
    <location>
        <begin position="238"/>
        <end position="261"/>
    </location>
</feature>
<name>A0ABP3EPI6_9ACTN</name>
<protein>
    <recommendedName>
        <fullName evidence="4">2OG-Fe dioxygenase family protein</fullName>
    </recommendedName>
</protein>
<keyword evidence="3" id="KW-1185">Reference proteome</keyword>
<dbReference type="Gene3D" id="2.60.120.620">
    <property type="entry name" value="q2cbj1_9rhob like domain"/>
    <property type="match status" value="1"/>
</dbReference>
<sequence>MEVTVDLVGSLAGRGYRFVRGADFRLDPDCARAFRRFRAAWDDLPPDGYLPGHGTYRRRRHAKFLYSRTGLVLARVPGAGYHQSAEANPLIGGRIRRFAPFRDHEADNPFFRALARHNALTFDRCAGQPPPFWEVDAHLIRVTATAGARGMPSPEGRHRDGFDYIALHHIGRANVEGGRTILYTTPDGPPIAATTFRSPLDSLYAEDARVLHDVTPVSVAGPAASGHRDMLLMSFKAREEARPPPAAPADAHPPAAPAPPA</sequence>
<gene>
    <name evidence="2" type="ORF">GCM10010302_07820</name>
</gene>
<dbReference type="EMBL" id="BAAABV010000006">
    <property type="protein sequence ID" value="GAA0272669.1"/>
    <property type="molecule type" value="Genomic_DNA"/>
</dbReference>
<accession>A0ABP3EPI6</accession>
<dbReference type="RefSeq" id="WP_344152348.1">
    <property type="nucleotide sequence ID" value="NZ_BAAABV010000006.1"/>
</dbReference>
<organism evidence="2 3">
    <name type="scientific">Streptomyces polychromogenes</name>
    <dbReference type="NCBI Taxonomy" id="67342"/>
    <lineage>
        <taxon>Bacteria</taxon>
        <taxon>Bacillati</taxon>
        <taxon>Actinomycetota</taxon>
        <taxon>Actinomycetes</taxon>
        <taxon>Kitasatosporales</taxon>
        <taxon>Streptomycetaceae</taxon>
        <taxon>Streptomyces</taxon>
    </lineage>
</organism>
<evidence type="ECO:0008006" key="4">
    <source>
        <dbReference type="Google" id="ProtNLM"/>
    </source>
</evidence>
<evidence type="ECO:0000256" key="1">
    <source>
        <dbReference type="SAM" id="MobiDB-lite"/>
    </source>
</evidence>
<proteinExistence type="predicted"/>